<sequence length="192" mass="21515">MGYFSSLNGEGLATSRPLCLAVDLSSRPTASLLTSPPFRLGFTTLAVLLSQSVASLLVAYSSRCMPPWLEEKLHRPPTALELCLYFHTKDHVGATFLNQRVDRIVLTQLHGPDMPIDETELYLSVMERDDKGQTYGLGWTPSQSRRRHAGVGSSRPMSANDEPIEQLRGDIKEMQRSLLRVINDKIFDRDLL</sequence>
<feature type="region of interest" description="Disordered" evidence="1">
    <location>
        <begin position="134"/>
        <end position="161"/>
    </location>
</feature>
<evidence type="ECO:0000313" key="2">
    <source>
        <dbReference type="EMBL" id="KAK9140471.1"/>
    </source>
</evidence>
<evidence type="ECO:0000256" key="1">
    <source>
        <dbReference type="SAM" id="MobiDB-lite"/>
    </source>
</evidence>
<organism evidence="2 3">
    <name type="scientific">Stephania cephalantha</name>
    <dbReference type="NCBI Taxonomy" id="152367"/>
    <lineage>
        <taxon>Eukaryota</taxon>
        <taxon>Viridiplantae</taxon>
        <taxon>Streptophyta</taxon>
        <taxon>Embryophyta</taxon>
        <taxon>Tracheophyta</taxon>
        <taxon>Spermatophyta</taxon>
        <taxon>Magnoliopsida</taxon>
        <taxon>Ranunculales</taxon>
        <taxon>Menispermaceae</taxon>
        <taxon>Menispermoideae</taxon>
        <taxon>Cissampelideae</taxon>
        <taxon>Stephania</taxon>
    </lineage>
</organism>
<keyword evidence="3" id="KW-1185">Reference proteome</keyword>
<evidence type="ECO:0000313" key="3">
    <source>
        <dbReference type="Proteomes" id="UP001419268"/>
    </source>
</evidence>
<reference evidence="2 3" key="1">
    <citation type="submission" date="2024-01" db="EMBL/GenBank/DDBJ databases">
        <title>Genome assemblies of Stephania.</title>
        <authorList>
            <person name="Yang L."/>
        </authorList>
    </citation>
    <scope>NUCLEOTIDE SEQUENCE [LARGE SCALE GENOMIC DNA]</scope>
    <source>
        <strain evidence="2">JXDWG</strain>
        <tissue evidence="2">Leaf</tissue>
    </source>
</reference>
<accession>A0AAP0PGY5</accession>
<dbReference type="AlphaFoldDB" id="A0AAP0PGY5"/>
<gene>
    <name evidence="2" type="ORF">Scep_010152</name>
</gene>
<dbReference type="Proteomes" id="UP001419268">
    <property type="component" value="Unassembled WGS sequence"/>
</dbReference>
<protein>
    <submittedName>
        <fullName evidence="2">Uncharacterized protein</fullName>
    </submittedName>
</protein>
<comment type="caution">
    <text evidence="2">The sequence shown here is derived from an EMBL/GenBank/DDBJ whole genome shotgun (WGS) entry which is preliminary data.</text>
</comment>
<name>A0AAP0PGY5_9MAGN</name>
<dbReference type="EMBL" id="JBBNAG010000004">
    <property type="protein sequence ID" value="KAK9140471.1"/>
    <property type="molecule type" value="Genomic_DNA"/>
</dbReference>
<proteinExistence type="predicted"/>